<protein>
    <submittedName>
        <fullName evidence="2">Uncharacterized protein</fullName>
    </submittedName>
</protein>
<comment type="caution">
    <text evidence="2">The sequence shown here is derived from an EMBL/GenBank/DDBJ whole genome shotgun (WGS) entry which is preliminary data.</text>
</comment>
<dbReference type="EMBL" id="BPLR01004277">
    <property type="protein sequence ID" value="GIX93615.1"/>
    <property type="molecule type" value="Genomic_DNA"/>
</dbReference>
<gene>
    <name evidence="2" type="ORF">CEXT_341901</name>
</gene>
<dbReference type="Gene3D" id="3.30.420.10">
    <property type="entry name" value="Ribonuclease H-like superfamily/Ribonuclease H"/>
    <property type="match status" value="1"/>
</dbReference>
<proteinExistence type="predicted"/>
<dbReference type="AlphaFoldDB" id="A0AAV4PAJ6"/>
<dbReference type="GO" id="GO:0003676">
    <property type="term" value="F:nucleic acid binding"/>
    <property type="evidence" value="ECO:0007669"/>
    <property type="project" value="InterPro"/>
</dbReference>
<keyword evidence="1" id="KW-0812">Transmembrane</keyword>
<evidence type="ECO:0000313" key="2">
    <source>
        <dbReference type="EMBL" id="GIX93615.1"/>
    </source>
</evidence>
<name>A0AAV4PAJ6_CAEEX</name>
<keyword evidence="1" id="KW-1133">Transmembrane helix</keyword>
<evidence type="ECO:0000313" key="3">
    <source>
        <dbReference type="Proteomes" id="UP001054945"/>
    </source>
</evidence>
<dbReference type="Proteomes" id="UP001054945">
    <property type="component" value="Unassembled WGS sequence"/>
</dbReference>
<keyword evidence="1" id="KW-0472">Membrane</keyword>
<feature type="transmembrane region" description="Helical" evidence="1">
    <location>
        <begin position="20"/>
        <end position="37"/>
    </location>
</feature>
<dbReference type="InterPro" id="IPR036397">
    <property type="entry name" value="RNaseH_sf"/>
</dbReference>
<accession>A0AAV4PAJ6</accession>
<reference evidence="2 3" key="1">
    <citation type="submission" date="2021-06" db="EMBL/GenBank/DDBJ databases">
        <title>Caerostris extrusa draft genome.</title>
        <authorList>
            <person name="Kono N."/>
            <person name="Arakawa K."/>
        </authorList>
    </citation>
    <scope>NUCLEOTIDE SEQUENCE [LARGE SCALE GENOMIC DNA]</scope>
</reference>
<organism evidence="2 3">
    <name type="scientific">Caerostris extrusa</name>
    <name type="common">Bark spider</name>
    <name type="synonym">Caerostris bankana</name>
    <dbReference type="NCBI Taxonomy" id="172846"/>
    <lineage>
        <taxon>Eukaryota</taxon>
        <taxon>Metazoa</taxon>
        <taxon>Ecdysozoa</taxon>
        <taxon>Arthropoda</taxon>
        <taxon>Chelicerata</taxon>
        <taxon>Arachnida</taxon>
        <taxon>Araneae</taxon>
        <taxon>Araneomorphae</taxon>
        <taxon>Entelegynae</taxon>
        <taxon>Araneoidea</taxon>
        <taxon>Araneidae</taxon>
        <taxon>Caerostris</taxon>
    </lineage>
</organism>
<keyword evidence="3" id="KW-1185">Reference proteome</keyword>
<evidence type="ECO:0000256" key="1">
    <source>
        <dbReference type="SAM" id="Phobius"/>
    </source>
</evidence>
<sequence>MNLSFTGMIDKKNTNFEGRSVIVWAAFTAGSATRIVFVENKMNSMLHQDMLVDSWLPVTPLITSGDLTYQQDNAMHLCKLCDVQNKGKQR</sequence>